<dbReference type="PhylomeDB" id="D6X3G1"/>
<keyword evidence="5 10" id="KW-0552">Olfaction</keyword>
<comment type="subcellular location">
    <subcellularLocation>
        <location evidence="1 10">Cell membrane</location>
        <topology evidence="1 10">Multi-pass membrane protein</topology>
    </subcellularLocation>
</comment>
<feature type="transmembrane region" description="Helical" evidence="10">
    <location>
        <begin position="173"/>
        <end position="198"/>
    </location>
</feature>
<keyword evidence="2" id="KW-1003">Cell membrane</keyword>
<reference evidence="11 12" key="1">
    <citation type="journal article" date="2008" name="Nature">
        <title>The genome of the model beetle and pest Tribolium castaneum.</title>
        <authorList>
            <consortium name="Tribolium Genome Sequencing Consortium"/>
            <person name="Richards S."/>
            <person name="Gibbs R.A."/>
            <person name="Weinstock G.M."/>
            <person name="Brown S.J."/>
            <person name="Denell R."/>
            <person name="Beeman R.W."/>
            <person name="Gibbs R."/>
            <person name="Beeman R.W."/>
            <person name="Brown S.J."/>
            <person name="Bucher G."/>
            <person name="Friedrich M."/>
            <person name="Grimmelikhuijzen C.J."/>
            <person name="Klingler M."/>
            <person name="Lorenzen M."/>
            <person name="Richards S."/>
            <person name="Roth S."/>
            <person name="Schroder R."/>
            <person name="Tautz D."/>
            <person name="Zdobnov E.M."/>
            <person name="Muzny D."/>
            <person name="Gibbs R.A."/>
            <person name="Weinstock G.M."/>
            <person name="Attaway T."/>
            <person name="Bell S."/>
            <person name="Buhay C.J."/>
            <person name="Chandrabose M.N."/>
            <person name="Chavez D."/>
            <person name="Clerk-Blankenburg K.P."/>
            <person name="Cree A."/>
            <person name="Dao M."/>
            <person name="Davis C."/>
            <person name="Chacko J."/>
            <person name="Dinh H."/>
            <person name="Dugan-Rocha S."/>
            <person name="Fowler G."/>
            <person name="Garner T.T."/>
            <person name="Garnes J."/>
            <person name="Gnirke A."/>
            <person name="Hawes A."/>
            <person name="Hernandez J."/>
            <person name="Hines S."/>
            <person name="Holder M."/>
            <person name="Hume J."/>
            <person name="Jhangiani S.N."/>
            <person name="Joshi V."/>
            <person name="Khan Z.M."/>
            <person name="Jackson L."/>
            <person name="Kovar C."/>
            <person name="Kowis A."/>
            <person name="Lee S."/>
            <person name="Lewis L.R."/>
            <person name="Margolis J."/>
            <person name="Morgan M."/>
            <person name="Nazareth L.V."/>
            <person name="Nguyen N."/>
            <person name="Okwuonu G."/>
            <person name="Parker D."/>
            <person name="Richards S."/>
            <person name="Ruiz S.J."/>
            <person name="Santibanez J."/>
            <person name="Savard J."/>
            <person name="Scherer S.E."/>
            <person name="Schneider B."/>
            <person name="Sodergren E."/>
            <person name="Tautz D."/>
            <person name="Vattahil S."/>
            <person name="Villasana D."/>
            <person name="White C.S."/>
            <person name="Wright R."/>
            <person name="Park Y."/>
            <person name="Beeman R.W."/>
            <person name="Lord J."/>
            <person name="Oppert B."/>
            <person name="Lorenzen M."/>
            <person name="Brown S."/>
            <person name="Wang L."/>
            <person name="Savard J."/>
            <person name="Tautz D."/>
            <person name="Richards S."/>
            <person name="Weinstock G."/>
            <person name="Gibbs R.A."/>
            <person name="Liu Y."/>
            <person name="Worley K."/>
            <person name="Weinstock G."/>
            <person name="Elsik C.G."/>
            <person name="Reese J.T."/>
            <person name="Elhaik E."/>
            <person name="Landan G."/>
            <person name="Graur D."/>
            <person name="Arensburger P."/>
            <person name="Atkinson P."/>
            <person name="Beeman R.W."/>
            <person name="Beidler J."/>
            <person name="Brown S.J."/>
            <person name="Demuth J.P."/>
            <person name="Drury D.W."/>
            <person name="Du Y.Z."/>
            <person name="Fujiwara H."/>
            <person name="Lorenzen M."/>
            <person name="Maselli V."/>
            <person name="Osanai M."/>
            <person name="Park Y."/>
            <person name="Robertson H.M."/>
            <person name="Tu Z."/>
            <person name="Wang J.J."/>
            <person name="Wang S."/>
            <person name="Richards S."/>
            <person name="Song H."/>
            <person name="Zhang L."/>
            <person name="Sodergren E."/>
            <person name="Werner D."/>
            <person name="Stanke M."/>
            <person name="Morgenstern B."/>
            <person name="Solovyev V."/>
            <person name="Kosarev P."/>
            <person name="Brown G."/>
            <person name="Chen H.C."/>
            <person name="Ermolaeva O."/>
            <person name="Hlavina W."/>
            <person name="Kapustin Y."/>
            <person name="Kiryutin B."/>
            <person name="Kitts P."/>
            <person name="Maglott D."/>
            <person name="Pruitt K."/>
            <person name="Sapojnikov V."/>
            <person name="Souvorov A."/>
            <person name="Mackey A.J."/>
            <person name="Waterhouse R.M."/>
            <person name="Wyder S."/>
            <person name="Zdobnov E.M."/>
            <person name="Zdobnov E.M."/>
            <person name="Wyder S."/>
            <person name="Kriventseva E.V."/>
            <person name="Kadowaki T."/>
            <person name="Bork P."/>
            <person name="Aranda M."/>
            <person name="Bao R."/>
            <person name="Beermann A."/>
            <person name="Berns N."/>
            <person name="Bolognesi R."/>
            <person name="Bonneton F."/>
            <person name="Bopp D."/>
            <person name="Brown S.J."/>
            <person name="Bucher G."/>
            <person name="Butts T."/>
            <person name="Chaumot A."/>
            <person name="Denell R.E."/>
            <person name="Ferrier D.E."/>
            <person name="Friedrich M."/>
            <person name="Gordon C.M."/>
            <person name="Jindra M."/>
            <person name="Klingler M."/>
            <person name="Lan Q."/>
            <person name="Lattorff H.M."/>
            <person name="Laudet V."/>
            <person name="von Levetsow C."/>
            <person name="Liu Z."/>
            <person name="Lutz R."/>
            <person name="Lynch J.A."/>
            <person name="da Fonseca R.N."/>
            <person name="Posnien N."/>
            <person name="Reuter R."/>
            <person name="Roth S."/>
            <person name="Savard J."/>
            <person name="Schinko J.B."/>
            <person name="Schmitt C."/>
            <person name="Schoppmeier M."/>
            <person name="Schroder R."/>
            <person name="Shippy T.D."/>
            <person name="Simonnet F."/>
            <person name="Marques-Souza H."/>
            <person name="Tautz D."/>
            <person name="Tomoyasu Y."/>
            <person name="Trauner J."/>
            <person name="Van der Zee M."/>
            <person name="Vervoort M."/>
            <person name="Wittkopp N."/>
            <person name="Wimmer E.A."/>
            <person name="Yang X."/>
            <person name="Jones A.K."/>
            <person name="Sattelle D.B."/>
            <person name="Ebert P.R."/>
            <person name="Nelson D."/>
            <person name="Scott J.G."/>
            <person name="Beeman R.W."/>
            <person name="Muthukrishnan S."/>
            <person name="Kramer K.J."/>
            <person name="Arakane Y."/>
            <person name="Beeman R.W."/>
            <person name="Zhu Q."/>
            <person name="Hogenkamp D."/>
            <person name="Dixit R."/>
            <person name="Oppert B."/>
            <person name="Jiang H."/>
            <person name="Zou Z."/>
            <person name="Marshall J."/>
            <person name="Elpidina E."/>
            <person name="Vinokurov K."/>
            <person name="Oppert C."/>
            <person name="Zou Z."/>
            <person name="Evans J."/>
            <person name="Lu Z."/>
            <person name="Zhao P."/>
            <person name="Sumathipala N."/>
            <person name="Altincicek B."/>
            <person name="Vilcinskas A."/>
            <person name="Williams M."/>
            <person name="Hultmark D."/>
            <person name="Hetru C."/>
            <person name="Jiang H."/>
            <person name="Grimmelikhuijzen C.J."/>
            <person name="Hauser F."/>
            <person name="Cazzamali G."/>
            <person name="Williamson M."/>
            <person name="Park Y."/>
            <person name="Li B."/>
            <person name="Tanaka Y."/>
            <person name="Predel R."/>
            <person name="Neupert S."/>
            <person name="Schachtner J."/>
            <person name="Verleyen P."/>
            <person name="Raible F."/>
            <person name="Bork P."/>
            <person name="Friedrich M."/>
            <person name="Walden K.K."/>
            <person name="Robertson H.M."/>
            <person name="Angeli S."/>
            <person name="Foret S."/>
            <person name="Bucher G."/>
            <person name="Schuetz S."/>
            <person name="Maleszka R."/>
            <person name="Wimmer E.A."/>
            <person name="Beeman R.W."/>
            <person name="Lorenzen M."/>
            <person name="Tomoyasu Y."/>
            <person name="Miller S.C."/>
            <person name="Grossmann D."/>
            <person name="Bucher G."/>
        </authorList>
    </citation>
    <scope>NUCLEOTIDE SEQUENCE [LARGE SCALE GENOMIC DNA]</scope>
    <source>
        <strain evidence="11 12">Georgia GA2</strain>
    </source>
</reference>
<dbReference type="GO" id="GO:0007165">
    <property type="term" value="P:signal transduction"/>
    <property type="evidence" value="ECO:0007669"/>
    <property type="project" value="UniProtKB-KW"/>
</dbReference>
<feature type="transmembrane region" description="Helical" evidence="10">
    <location>
        <begin position="124"/>
        <end position="144"/>
    </location>
</feature>
<evidence type="ECO:0000256" key="1">
    <source>
        <dbReference type="ARBA" id="ARBA00004651"/>
    </source>
</evidence>
<reference evidence="11 12" key="2">
    <citation type="journal article" date="2010" name="Nucleic Acids Res.">
        <title>BeetleBase in 2010: revisions to provide comprehensive genomic information for Tribolium castaneum.</title>
        <authorList>
            <person name="Kim H.S."/>
            <person name="Murphy T."/>
            <person name="Xia J."/>
            <person name="Caragea D."/>
            <person name="Park Y."/>
            <person name="Beeman R.W."/>
            <person name="Lorenzen M.D."/>
            <person name="Butcher S."/>
            <person name="Manak J.R."/>
            <person name="Brown S.J."/>
        </authorList>
    </citation>
    <scope>GENOME REANNOTATION</scope>
    <source>
        <strain evidence="11 12">Georgia GA2</strain>
    </source>
</reference>
<evidence type="ECO:0000313" key="11">
    <source>
        <dbReference type="EMBL" id="EEZ97783.1"/>
    </source>
</evidence>
<dbReference type="GO" id="GO:0005549">
    <property type="term" value="F:odorant binding"/>
    <property type="evidence" value="ECO:0007669"/>
    <property type="project" value="InterPro"/>
</dbReference>
<feature type="transmembrane region" description="Helical" evidence="10">
    <location>
        <begin position="258"/>
        <end position="282"/>
    </location>
</feature>
<dbReference type="InterPro" id="IPR004117">
    <property type="entry name" value="7tm6_olfct_rcpt"/>
</dbReference>
<feature type="transmembrane region" description="Helical" evidence="10">
    <location>
        <begin position="294"/>
        <end position="314"/>
    </location>
</feature>
<keyword evidence="6 10" id="KW-1133">Transmembrane helix</keyword>
<dbReference type="GO" id="GO:0005886">
    <property type="term" value="C:plasma membrane"/>
    <property type="evidence" value="ECO:0000318"/>
    <property type="project" value="GO_Central"/>
</dbReference>
<dbReference type="Proteomes" id="UP000007266">
    <property type="component" value="Linkage group 10"/>
</dbReference>
<dbReference type="GO" id="GO:0004984">
    <property type="term" value="F:olfactory receptor activity"/>
    <property type="evidence" value="ECO:0000318"/>
    <property type="project" value="GO_Central"/>
</dbReference>
<evidence type="ECO:0000256" key="5">
    <source>
        <dbReference type="ARBA" id="ARBA00022725"/>
    </source>
</evidence>
<keyword evidence="3 10" id="KW-0716">Sensory transduction</keyword>
<dbReference type="EMBL" id="KQ971374">
    <property type="protein sequence ID" value="EEZ97783.1"/>
    <property type="molecule type" value="Genomic_DNA"/>
</dbReference>
<name>D6X3G1_TRICA</name>
<organism evidence="11 12">
    <name type="scientific">Tribolium castaneum</name>
    <name type="common">Red flour beetle</name>
    <dbReference type="NCBI Taxonomy" id="7070"/>
    <lineage>
        <taxon>Eukaryota</taxon>
        <taxon>Metazoa</taxon>
        <taxon>Ecdysozoa</taxon>
        <taxon>Arthropoda</taxon>
        <taxon>Hexapoda</taxon>
        <taxon>Insecta</taxon>
        <taxon>Pterygota</taxon>
        <taxon>Neoptera</taxon>
        <taxon>Endopterygota</taxon>
        <taxon>Coleoptera</taxon>
        <taxon>Polyphaga</taxon>
        <taxon>Cucujiformia</taxon>
        <taxon>Tenebrionidae</taxon>
        <taxon>Tenebrionidae incertae sedis</taxon>
        <taxon>Tribolium</taxon>
    </lineage>
</organism>
<keyword evidence="4 10" id="KW-0812">Transmembrane</keyword>
<evidence type="ECO:0000313" key="12">
    <source>
        <dbReference type="Proteomes" id="UP000007266"/>
    </source>
</evidence>
<keyword evidence="8 10" id="KW-0675">Receptor</keyword>
<dbReference type="PANTHER" id="PTHR21137:SF35">
    <property type="entry name" value="ODORANT RECEPTOR 19A-RELATED"/>
    <property type="match status" value="1"/>
</dbReference>
<feature type="transmembrane region" description="Helical" evidence="10">
    <location>
        <begin position="359"/>
        <end position="386"/>
    </location>
</feature>
<evidence type="ECO:0000256" key="2">
    <source>
        <dbReference type="ARBA" id="ARBA00022475"/>
    </source>
</evidence>
<keyword evidence="12" id="KW-1185">Reference proteome</keyword>
<comment type="similarity">
    <text evidence="10">Belongs to the insect chemoreceptor superfamily. Heteromeric odorant receptor channel (TC 1.A.69) family.</text>
</comment>
<evidence type="ECO:0000256" key="3">
    <source>
        <dbReference type="ARBA" id="ARBA00022606"/>
    </source>
</evidence>
<keyword evidence="9 10" id="KW-0807">Transducer</keyword>
<evidence type="ECO:0000256" key="8">
    <source>
        <dbReference type="ARBA" id="ARBA00023170"/>
    </source>
</evidence>
<gene>
    <name evidence="11" type="primary">Or202</name>
    <name evidence="11" type="ORF">TcasGA2_TC030369</name>
</gene>
<dbReference type="GO" id="GO:0050911">
    <property type="term" value="P:detection of chemical stimulus involved in sensory perception of smell"/>
    <property type="evidence" value="ECO:0000318"/>
    <property type="project" value="GO_Central"/>
</dbReference>
<feature type="transmembrane region" description="Helical" evidence="10">
    <location>
        <begin position="28"/>
        <end position="48"/>
    </location>
</feature>
<proteinExistence type="inferred from homology"/>
<evidence type="ECO:0000256" key="9">
    <source>
        <dbReference type="ARBA" id="ARBA00023224"/>
    </source>
</evidence>
<dbReference type="HOGENOM" id="CLU_059644_0_0_1"/>
<evidence type="ECO:0000256" key="7">
    <source>
        <dbReference type="ARBA" id="ARBA00023136"/>
    </source>
</evidence>
<evidence type="ECO:0000256" key="10">
    <source>
        <dbReference type="RuleBase" id="RU351113"/>
    </source>
</evidence>
<dbReference type="PANTHER" id="PTHR21137">
    <property type="entry name" value="ODORANT RECEPTOR"/>
    <property type="match status" value="1"/>
</dbReference>
<comment type="caution">
    <text evidence="10">Lacks conserved residue(s) required for the propagation of feature annotation.</text>
</comment>
<evidence type="ECO:0000256" key="4">
    <source>
        <dbReference type="ARBA" id="ARBA00022692"/>
    </source>
</evidence>
<protein>
    <recommendedName>
        <fullName evidence="10">Odorant receptor</fullName>
    </recommendedName>
</protein>
<keyword evidence="7 10" id="KW-0472">Membrane</keyword>
<dbReference type="AlphaFoldDB" id="D6X3G1"/>
<evidence type="ECO:0000256" key="6">
    <source>
        <dbReference type="ARBA" id="ARBA00022989"/>
    </source>
</evidence>
<sequence>MVEFKDPVIMLKTIFLVNVKEMTKFSQVFLAIFTFYSLVHCVQMYYLYKNFDVNLLIKYAPATTATLFVSNTKLLSSSLNIMPIFSVVSETKLLRITTFIDKTFWPLDSIRKEARIKLERKCRAINISIYCILLLLSVAVFSNFPCFGRQDDFFLCIKIFKEYFGQWSSIPNYIYFTLFPIFCYPYFRIAFSFVYAILETQLQFSLIEEYLFEVYQMVDLNWKYLQDPRYQQEIGKSLQLCIEHHTALKKLIHSIVNITLTGMPIFLLFGIGLFVSCFVFIINFGDTMTMILKLKTPLLLYVATMLSMTLLMCWNGQQVIDVTSRIFYTLVRAPFYFWNLYNMKVLLMFITNCTRNENIVLAGICLDYTLSVSILRISVFYTLGLLELRNHSFD</sequence>
<accession>D6X3G1</accession>